<evidence type="ECO:0000256" key="3">
    <source>
        <dbReference type="ARBA" id="ARBA00022475"/>
    </source>
</evidence>
<dbReference type="GO" id="GO:0006631">
    <property type="term" value="P:fatty acid metabolic process"/>
    <property type="evidence" value="ECO:0007669"/>
    <property type="project" value="TreeGrafter"/>
</dbReference>
<evidence type="ECO:0000313" key="8">
    <source>
        <dbReference type="EMBL" id="KKN94893.1"/>
    </source>
</evidence>
<comment type="subcellular location">
    <subcellularLocation>
        <location evidence="1">Cell membrane</location>
        <topology evidence="1">Peripheral membrane protein</topology>
        <orientation evidence="1">Cytoplasmic side</orientation>
    </subcellularLocation>
</comment>
<dbReference type="Pfam" id="PF01553">
    <property type="entry name" value="Acyltransferase"/>
    <property type="match status" value="1"/>
</dbReference>
<sequence>MPTAYSSFIGRMRFGLARRLLYLWAKSKSIGNPAGDLDIDPLKPVIYVLPYRSLSDLIVADRECVRAGLPRPVRPPREPLAQEESYVFLSNERSWVGRPDLRRQSPRMGQILDAVEQGCSEVQLVPITVFWGLSPDAESSPIKLLFAYNWVGGRLRKLLAILLHGRNIRVHFGESLSLQALTASEPDHERHLRRVNRLLRVHFRHQRAAVVGPELAHRRTLLKGLLHAPMVKEAIRREAEEQGLSQDKAQALAARYANEIASDFTYSIVRFLEVILSWFWNKLYDGIKVNHIKRVHDIARGNEIIYVPCHRSHIDYLLLSYLLVRNSLTPPHIAAGINLNMPVIGGILRRGGAFFMRRTFKGNQLYTAVFNEYLHTLFGRGFPVEYFIEGGRSRTGRMLSPKTGMLAITLRSFLRSPRRPIVFVPVYIGYERVLEGRTYLGELRGQTKKKESIFDLFRVIAALKLRFGKVAVNFGQPLPLADFLDQQQPDWRQQTLAPEYRPQWLNETTNQLARTLTSAISAAADVNPVNLVALAMLSTARLALDETSLSRVLDRYAALLRQVPYSDSVTLPDMDGQAMIKHVEEMQMIQRQSDALGEIMVLDEPQAVLMTYYRNNILHLVVLPALIACLFQNNPRMNRSQIERLILGIYPYLQGELFLQWDEQALPQVIQTWVDSLVAQGLLRETDEQIHRPDLSSGEFVMLSLLSRSIIQILERFYMASALLLNFPNGSQTAEQLEALCSVMAQRLSILHGLNAPEFFDKTLFRQFIQRLIDLRVVRPDDEGKLHYLPGLEDIAENIAKRVLSAEIRLSIRQVARTSKANGAQEPASSSS</sequence>
<evidence type="ECO:0000256" key="2">
    <source>
        <dbReference type="ARBA" id="ARBA00007937"/>
    </source>
</evidence>
<dbReference type="PANTHER" id="PTHR12563">
    <property type="entry name" value="GLYCEROL-3-PHOSPHATE ACYLTRANSFERASE"/>
    <property type="match status" value="1"/>
</dbReference>
<evidence type="ECO:0000256" key="4">
    <source>
        <dbReference type="ARBA" id="ARBA00022679"/>
    </source>
</evidence>
<dbReference type="Pfam" id="PF19277">
    <property type="entry name" value="GPAT_C"/>
    <property type="match status" value="1"/>
</dbReference>
<evidence type="ECO:0000259" key="7">
    <source>
        <dbReference type="SMART" id="SM00563"/>
    </source>
</evidence>
<comment type="caution">
    <text evidence="8">The sequence shown here is derived from an EMBL/GenBank/DDBJ whole genome shotgun (WGS) entry which is preliminary data.</text>
</comment>
<proteinExistence type="inferred from homology"/>
<evidence type="ECO:0000256" key="1">
    <source>
        <dbReference type="ARBA" id="ARBA00004413"/>
    </source>
</evidence>
<evidence type="ECO:0000256" key="6">
    <source>
        <dbReference type="ARBA" id="ARBA00023315"/>
    </source>
</evidence>
<name>A0A0F9XRK2_9ZZZZ</name>
<dbReference type="PIRSF" id="PIRSF500064">
    <property type="entry name" value="GPAT"/>
    <property type="match status" value="1"/>
</dbReference>
<dbReference type="AlphaFoldDB" id="A0A0F9XRK2"/>
<comment type="similarity">
    <text evidence="2">Belongs to the GPAT/DAPAT family.</text>
</comment>
<dbReference type="EMBL" id="LAZR01000074">
    <property type="protein sequence ID" value="KKN94893.1"/>
    <property type="molecule type" value="Genomic_DNA"/>
</dbReference>
<dbReference type="PANTHER" id="PTHR12563:SF17">
    <property type="entry name" value="DIHYDROXYACETONE PHOSPHATE ACYLTRANSFERASE"/>
    <property type="match status" value="1"/>
</dbReference>
<gene>
    <name evidence="8" type="ORF">LCGC14_0182200</name>
</gene>
<dbReference type="NCBIfam" id="NF003441">
    <property type="entry name" value="PRK04974.1"/>
    <property type="match status" value="1"/>
</dbReference>
<dbReference type="InterPro" id="IPR028354">
    <property type="entry name" value="GPAT_PlsB"/>
</dbReference>
<keyword evidence="6" id="KW-0012">Acyltransferase</keyword>
<feature type="domain" description="Phospholipid/glycerol acyltransferase" evidence="7">
    <location>
        <begin position="304"/>
        <end position="431"/>
    </location>
</feature>
<dbReference type="NCBIfam" id="TIGR03703">
    <property type="entry name" value="plsB"/>
    <property type="match status" value="1"/>
</dbReference>
<keyword evidence="3" id="KW-1003">Cell membrane</keyword>
<dbReference type="GO" id="GO:0004366">
    <property type="term" value="F:glycerol-3-phosphate O-acyltransferase activity"/>
    <property type="evidence" value="ECO:0007669"/>
    <property type="project" value="InterPro"/>
</dbReference>
<dbReference type="InterPro" id="IPR045520">
    <property type="entry name" value="GPAT/DHAPAT_C"/>
</dbReference>
<evidence type="ECO:0000256" key="5">
    <source>
        <dbReference type="ARBA" id="ARBA00023136"/>
    </source>
</evidence>
<dbReference type="SMART" id="SM00563">
    <property type="entry name" value="PlsC"/>
    <property type="match status" value="1"/>
</dbReference>
<dbReference type="GO" id="GO:0005886">
    <property type="term" value="C:plasma membrane"/>
    <property type="evidence" value="ECO:0007669"/>
    <property type="project" value="UniProtKB-SubCell"/>
</dbReference>
<dbReference type="InterPro" id="IPR022284">
    <property type="entry name" value="GPAT/DHAPAT"/>
</dbReference>
<dbReference type="PIRSF" id="PIRSF000437">
    <property type="entry name" value="GPAT_DHAPAT"/>
    <property type="match status" value="1"/>
</dbReference>
<dbReference type="CDD" id="cd07993">
    <property type="entry name" value="LPLAT_DHAPAT-like"/>
    <property type="match status" value="1"/>
</dbReference>
<dbReference type="InterPro" id="IPR002123">
    <property type="entry name" value="Plipid/glycerol_acylTrfase"/>
</dbReference>
<protein>
    <recommendedName>
        <fullName evidence="7">Phospholipid/glycerol acyltransferase domain-containing protein</fullName>
    </recommendedName>
</protein>
<organism evidence="8">
    <name type="scientific">marine sediment metagenome</name>
    <dbReference type="NCBI Taxonomy" id="412755"/>
    <lineage>
        <taxon>unclassified sequences</taxon>
        <taxon>metagenomes</taxon>
        <taxon>ecological metagenomes</taxon>
    </lineage>
</organism>
<reference evidence="8" key="1">
    <citation type="journal article" date="2015" name="Nature">
        <title>Complex archaea that bridge the gap between prokaryotes and eukaryotes.</title>
        <authorList>
            <person name="Spang A."/>
            <person name="Saw J.H."/>
            <person name="Jorgensen S.L."/>
            <person name="Zaremba-Niedzwiedzka K."/>
            <person name="Martijn J."/>
            <person name="Lind A.E."/>
            <person name="van Eijk R."/>
            <person name="Schleper C."/>
            <person name="Guy L."/>
            <person name="Ettema T.J."/>
        </authorList>
    </citation>
    <scope>NUCLEOTIDE SEQUENCE</scope>
</reference>
<dbReference type="HAMAP" id="MF_00393">
    <property type="entry name" value="Glyc3P_acyltrans"/>
    <property type="match status" value="1"/>
</dbReference>
<accession>A0A0F9XRK2</accession>
<keyword evidence="4" id="KW-0808">Transferase</keyword>
<keyword evidence="5" id="KW-0472">Membrane</keyword>
<dbReference type="InterPro" id="IPR041728">
    <property type="entry name" value="GPAT/DHAPAT_LPLAT"/>
</dbReference>
<dbReference type="GO" id="GO:0008654">
    <property type="term" value="P:phospholipid biosynthetic process"/>
    <property type="evidence" value="ECO:0007669"/>
    <property type="project" value="InterPro"/>
</dbReference>
<dbReference type="SUPFAM" id="SSF69593">
    <property type="entry name" value="Glycerol-3-phosphate (1)-acyltransferase"/>
    <property type="match status" value="1"/>
</dbReference>